<accession>A0ABN2IKJ6</accession>
<organism evidence="1 2">
    <name type="scientific">Kribbella yunnanensis</name>
    <dbReference type="NCBI Taxonomy" id="190194"/>
    <lineage>
        <taxon>Bacteria</taxon>
        <taxon>Bacillati</taxon>
        <taxon>Actinomycetota</taxon>
        <taxon>Actinomycetes</taxon>
        <taxon>Propionibacteriales</taxon>
        <taxon>Kribbellaceae</taxon>
        <taxon>Kribbella</taxon>
    </lineage>
</organism>
<evidence type="ECO:0008006" key="3">
    <source>
        <dbReference type="Google" id="ProtNLM"/>
    </source>
</evidence>
<dbReference type="PRINTS" id="PR00364">
    <property type="entry name" value="DISEASERSIST"/>
</dbReference>
<dbReference type="InterPro" id="IPR011990">
    <property type="entry name" value="TPR-like_helical_dom_sf"/>
</dbReference>
<proteinExistence type="predicted"/>
<evidence type="ECO:0000313" key="1">
    <source>
        <dbReference type="EMBL" id="GAA1706578.1"/>
    </source>
</evidence>
<dbReference type="SUPFAM" id="SSF48452">
    <property type="entry name" value="TPR-like"/>
    <property type="match status" value="2"/>
</dbReference>
<dbReference type="PANTHER" id="PTHR22845:SF5">
    <property type="entry name" value="APOPTOTIC PROTEASE-ACTIVATING FACTOR 1"/>
    <property type="match status" value="1"/>
</dbReference>
<sequence length="678" mass="73617">MHDDELKRVFGESGRVLEDLSFRDHVAVWAVEAPASLFIDRTDLVHDVTQLAESERSGPVVVAIDGLPGSGKSALLRKCAAELRNLFEIAIHFDYGDAAGGPVSPSDVLGAFLQDLGFSEGSIPSDLRSRRSRFLSATTRRRILVLLDGVTEAAQVTQLTPNSPHALVIAAGEFPVEALLADGAHLRKLGGLNTEHGLALLSAVIGEGRVVAESEAAARIVEICAGLPLGLHVSAGRLSSRSDLTLDRLAAEMTELRPAGEAWHELTGVFSSVYRSLDDNTADLFHALGAAPGTRWPTATIVAMFDVREAAEAALRGLVRANLLQPVSGGYVMPELASRYAADRAEATDPQSLRDERRTRMIRALVALSAEADRGINRNRLRISTVQGAAAMSDFATPMDAMDWFSAWHSSILQVIREAAAQGLDQEVWQLFEATWPFHTSRTFHQEWLEGASHAVEAAQRCEDRSAEARMRCFRSRVWMELGEFGNATADIEAAAVLADQTDNLTLRASVADFQGHVYLRQGQHAEALASFTLSEIRHEQVGDQRGVALQAQFRGRVLGRLGQPDEALAALDRAAVVIESFDDHRAQSRILYSRAEVLYGVQRQEQAVQSLNDALVQAGLLGSTDLAIPPLTLLARIARDAGDPATERTCLQRLLEALPDAGSPERVVVEERLADLR</sequence>
<dbReference type="InterPro" id="IPR019734">
    <property type="entry name" value="TPR_rpt"/>
</dbReference>
<dbReference type="InterPro" id="IPR027417">
    <property type="entry name" value="P-loop_NTPase"/>
</dbReference>
<dbReference type="EMBL" id="BAAANF010000021">
    <property type="protein sequence ID" value="GAA1706578.1"/>
    <property type="molecule type" value="Genomic_DNA"/>
</dbReference>
<reference evidence="1 2" key="1">
    <citation type="journal article" date="2019" name="Int. J. Syst. Evol. Microbiol.">
        <title>The Global Catalogue of Microorganisms (GCM) 10K type strain sequencing project: providing services to taxonomists for standard genome sequencing and annotation.</title>
        <authorList>
            <consortium name="The Broad Institute Genomics Platform"/>
            <consortium name="The Broad Institute Genome Sequencing Center for Infectious Disease"/>
            <person name="Wu L."/>
            <person name="Ma J."/>
        </authorList>
    </citation>
    <scope>NUCLEOTIDE SEQUENCE [LARGE SCALE GENOMIC DNA]</scope>
    <source>
        <strain evidence="1 2">JCM 14307</strain>
    </source>
</reference>
<dbReference type="Proteomes" id="UP001500280">
    <property type="component" value="Unassembled WGS sequence"/>
</dbReference>
<evidence type="ECO:0000313" key="2">
    <source>
        <dbReference type="Proteomes" id="UP001500280"/>
    </source>
</evidence>
<keyword evidence="2" id="KW-1185">Reference proteome</keyword>
<dbReference type="Gene3D" id="1.25.40.10">
    <property type="entry name" value="Tetratricopeptide repeat domain"/>
    <property type="match status" value="1"/>
</dbReference>
<protein>
    <recommendedName>
        <fullName evidence="3">NB-ARC domain-containing protein</fullName>
    </recommendedName>
</protein>
<gene>
    <name evidence="1" type="ORF">GCM10009745_63040</name>
</gene>
<comment type="caution">
    <text evidence="1">The sequence shown here is derived from an EMBL/GenBank/DDBJ whole genome shotgun (WGS) entry which is preliminary data.</text>
</comment>
<dbReference type="PANTHER" id="PTHR22845">
    <property type="entry name" value="APOPTOTIC PROTEASE-ACTIVATING FACTOR 1"/>
    <property type="match status" value="1"/>
</dbReference>
<dbReference type="SUPFAM" id="SSF52540">
    <property type="entry name" value="P-loop containing nucleoside triphosphate hydrolases"/>
    <property type="match status" value="1"/>
</dbReference>
<dbReference type="RefSeq" id="WP_344159975.1">
    <property type="nucleotide sequence ID" value="NZ_BAAANF010000021.1"/>
</dbReference>
<dbReference type="SMART" id="SM00028">
    <property type="entry name" value="TPR"/>
    <property type="match status" value="5"/>
</dbReference>
<dbReference type="Gene3D" id="3.40.50.300">
    <property type="entry name" value="P-loop containing nucleotide triphosphate hydrolases"/>
    <property type="match status" value="1"/>
</dbReference>
<name>A0ABN2IKJ6_9ACTN</name>